<dbReference type="GO" id="GO:0016747">
    <property type="term" value="F:acyltransferase activity, transferring groups other than amino-acyl groups"/>
    <property type="evidence" value="ECO:0007669"/>
    <property type="project" value="InterPro"/>
</dbReference>
<dbReference type="Proteomes" id="UP000537326">
    <property type="component" value="Unassembled WGS sequence"/>
</dbReference>
<dbReference type="InterPro" id="IPR016181">
    <property type="entry name" value="Acyl_CoA_acyltransferase"/>
</dbReference>
<name>A0A7Y9YDB7_9ACTN</name>
<feature type="domain" description="N-acetyltransferase" evidence="1">
    <location>
        <begin position="118"/>
        <end position="266"/>
    </location>
</feature>
<dbReference type="RefSeq" id="WP_179530958.1">
    <property type="nucleotide sequence ID" value="NZ_BAAAPP010000004.1"/>
</dbReference>
<accession>A0A7Y9YDB7</accession>
<dbReference type="SUPFAM" id="SSF55729">
    <property type="entry name" value="Acyl-CoA N-acyltransferases (Nat)"/>
    <property type="match status" value="1"/>
</dbReference>
<dbReference type="AlphaFoldDB" id="A0A7Y9YDB7"/>
<keyword evidence="2" id="KW-0689">Ribosomal protein</keyword>
<dbReference type="GO" id="GO:0005840">
    <property type="term" value="C:ribosome"/>
    <property type="evidence" value="ECO:0007669"/>
    <property type="project" value="UniProtKB-KW"/>
</dbReference>
<evidence type="ECO:0000259" key="1">
    <source>
        <dbReference type="PROSITE" id="PS51186"/>
    </source>
</evidence>
<evidence type="ECO:0000313" key="3">
    <source>
        <dbReference type="Proteomes" id="UP000537326"/>
    </source>
</evidence>
<dbReference type="Pfam" id="PF00583">
    <property type="entry name" value="Acetyltransf_1"/>
    <property type="match status" value="1"/>
</dbReference>
<evidence type="ECO:0000313" key="2">
    <source>
        <dbReference type="EMBL" id="NYI10066.1"/>
    </source>
</evidence>
<keyword evidence="3" id="KW-1185">Reference proteome</keyword>
<reference evidence="2 3" key="1">
    <citation type="submission" date="2020-07" db="EMBL/GenBank/DDBJ databases">
        <title>Sequencing the genomes of 1000 actinobacteria strains.</title>
        <authorList>
            <person name="Klenk H.-P."/>
        </authorList>
    </citation>
    <scope>NUCLEOTIDE SEQUENCE [LARGE SCALE GENOMIC DNA]</scope>
    <source>
        <strain evidence="2 3">DSM 18248</strain>
    </source>
</reference>
<proteinExistence type="predicted"/>
<dbReference type="Gene3D" id="3.40.630.30">
    <property type="match status" value="1"/>
</dbReference>
<gene>
    <name evidence="2" type="ORF">BKA05_001581</name>
</gene>
<protein>
    <submittedName>
        <fullName evidence="2">Ribosomal protein S18 acetylase RimI-like enzyme</fullName>
    </submittedName>
</protein>
<comment type="caution">
    <text evidence="2">The sequence shown here is derived from an EMBL/GenBank/DDBJ whole genome shotgun (WGS) entry which is preliminary data.</text>
</comment>
<dbReference type="InterPro" id="IPR000182">
    <property type="entry name" value="GNAT_dom"/>
</dbReference>
<organism evidence="2 3">
    <name type="scientific">Nocardioides marinus</name>
    <dbReference type="NCBI Taxonomy" id="374514"/>
    <lineage>
        <taxon>Bacteria</taxon>
        <taxon>Bacillati</taxon>
        <taxon>Actinomycetota</taxon>
        <taxon>Actinomycetes</taxon>
        <taxon>Propionibacteriales</taxon>
        <taxon>Nocardioidaceae</taxon>
        <taxon>Nocardioides</taxon>
    </lineage>
</organism>
<keyword evidence="2" id="KW-0687">Ribonucleoprotein</keyword>
<sequence>MEVLSLAWRTDLALLAQSGSEVEHHPAYVVVRTPGNPTFRWGNFVLLRRTPLLRDLPGLADRVEALLPGLGHHAVGIDDPAAGREDVERLRRPGWRVAVDAVLTADAVLPPRREQRSAVVRALVGDADWAQKVALDLACAEGAGPDHDVFATRRAAAERATVEAGHGAWFGAFDGERLLAGLGIFRAGDGLARFQTVQTHPEARRRGLAQALLHHAGAHALGELGARRLVLVADPDHHALDLYLGAGFVRTESQVSAEGLRTPARP</sequence>
<dbReference type="CDD" id="cd04301">
    <property type="entry name" value="NAT_SF"/>
    <property type="match status" value="1"/>
</dbReference>
<dbReference type="PROSITE" id="PS51186">
    <property type="entry name" value="GNAT"/>
    <property type="match status" value="1"/>
</dbReference>
<dbReference type="EMBL" id="JACBZI010000001">
    <property type="protein sequence ID" value="NYI10066.1"/>
    <property type="molecule type" value="Genomic_DNA"/>
</dbReference>